<keyword evidence="1" id="KW-0175">Coiled coil</keyword>
<protein>
    <submittedName>
        <fullName evidence="2">Uncharacterized protein</fullName>
    </submittedName>
</protein>
<reference evidence="2" key="1">
    <citation type="submission" date="2020-03" db="EMBL/GenBank/DDBJ databases">
        <title>The deep terrestrial virosphere.</title>
        <authorList>
            <person name="Holmfeldt K."/>
            <person name="Nilsson E."/>
            <person name="Simone D."/>
            <person name="Lopez-Fernandez M."/>
            <person name="Wu X."/>
            <person name="de Brujin I."/>
            <person name="Lundin D."/>
            <person name="Andersson A."/>
            <person name="Bertilsson S."/>
            <person name="Dopson M."/>
        </authorList>
    </citation>
    <scope>NUCLEOTIDE SEQUENCE</scope>
    <source>
        <strain evidence="2">MM171A00660</strain>
    </source>
</reference>
<proteinExistence type="predicted"/>
<organism evidence="2">
    <name type="scientific">viral metagenome</name>
    <dbReference type="NCBI Taxonomy" id="1070528"/>
    <lineage>
        <taxon>unclassified sequences</taxon>
        <taxon>metagenomes</taxon>
        <taxon>organismal metagenomes</taxon>
    </lineage>
</organism>
<name>A0A6M3LXZ8_9ZZZZ</name>
<dbReference type="AlphaFoldDB" id="A0A6M3LXZ8"/>
<evidence type="ECO:0000313" key="2">
    <source>
        <dbReference type="EMBL" id="QJB00178.1"/>
    </source>
</evidence>
<accession>A0A6M3LXZ8</accession>
<gene>
    <name evidence="2" type="ORF">MM171A00660_0003</name>
</gene>
<evidence type="ECO:0000256" key="1">
    <source>
        <dbReference type="SAM" id="Coils"/>
    </source>
</evidence>
<feature type="coiled-coil region" evidence="1">
    <location>
        <begin position="18"/>
        <end position="45"/>
    </location>
</feature>
<dbReference type="EMBL" id="MT143684">
    <property type="protein sequence ID" value="QJB00178.1"/>
    <property type="molecule type" value="Genomic_DNA"/>
</dbReference>
<sequence>MSLFDNQPSRFTEKIDVLDLLINLLREHEEKLDKLVTRLEVMGLNSESIEKLMSLIEASDEDLDLSEYLHREGVELNPR</sequence>